<accession>A0ABW4E3K6</accession>
<evidence type="ECO:0000256" key="3">
    <source>
        <dbReference type="ARBA" id="ARBA00022630"/>
    </source>
</evidence>
<comment type="caution">
    <text evidence="7">The sequence shown here is derived from an EMBL/GenBank/DDBJ whole genome shotgun (WGS) entry which is preliminary data.</text>
</comment>
<dbReference type="SUPFAM" id="SSF55424">
    <property type="entry name" value="FAD/NAD-linked reductases, dimerisation (C-terminal) domain"/>
    <property type="match status" value="1"/>
</dbReference>
<dbReference type="SUPFAM" id="SSF51905">
    <property type="entry name" value="FAD/NAD(P)-binding domain"/>
    <property type="match status" value="1"/>
</dbReference>
<keyword evidence="7" id="KW-0560">Oxidoreductase</keyword>
<evidence type="ECO:0000313" key="8">
    <source>
        <dbReference type="Proteomes" id="UP001597252"/>
    </source>
</evidence>
<dbReference type="InterPro" id="IPR004099">
    <property type="entry name" value="Pyr_nucl-diS_OxRdtase_dimer"/>
</dbReference>
<dbReference type="Pfam" id="PF02852">
    <property type="entry name" value="Pyr_redox_dim"/>
    <property type="match status" value="1"/>
</dbReference>
<sequence length="447" mass="48119">MDFDVMMIGSGHATWHAAVALQQMGKRVAIVEKDLVGGTCTNYGCDAKIALDGAFQLVEQLDRFKGHGIDAVPVVNWADLMAYKHQVIDPLAPTMTKLFTQMKITMITGAATITSDHTVAVAGKTYTTDNIVIGTGQRPATLAIAGAEHIHDSREFLDLPDMPERLVFIGAGIIAMEFAAMAATMGKEVHIVEFSDKALAPFNQTYVARLQQKLTAQGVRFHFNEAVSAVAKTATGYTVTTNNGLMLETDYILGATGRVANVENLGLEALGISASRRGIKVNDHLQTAVPNIYASGDVIDKPQAKLTPTATFESNYIARAILGDPAPISYPVIPSVVFTMPRLAEVGVSQATAQAHPDDFRTQVLPFGQQLAFQYKRATEAEATLVFDHDGYLVGASLYADDSDDLVNLLTMIINGRYTAAMLQQQIFAFPSATVGVLDLLGNLLPR</sequence>
<dbReference type="Proteomes" id="UP001597252">
    <property type="component" value="Unassembled WGS sequence"/>
</dbReference>
<dbReference type="RefSeq" id="WP_125752545.1">
    <property type="nucleotide sequence ID" value="NZ_JBHTON010000009.1"/>
</dbReference>
<dbReference type="InterPro" id="IPR001100">
    <property type="entry name" value="Pyr_nuc-diS_OxRdtase"/>
</dbReference>
<keyword evidence="4" id="KW-0274">FAD</keyword>
<dbReference type="PRINTS" id="PR00411">
    <property type="entry name" value="PNDRDTASEI"/>
</dbReference>
<feature type="domain" description="FAD/NAD(P)-binding" evidence="6">
    <location>
        <begin position="3"/>
        <end position="311"/>
    </location>
</feature>
<dbReference type="EC" id="1.-.-.-" evidence="7"/>
<dbReference type="PANTHER" id="PTHR43014:SF5">
    <property type="entry name" value="GLUTATHIONE REDUCTASE (NADPH)"/>
    <property type="match status" value="1"/>
</dbReference>
<evidence type="ECO:0000256" key="4">
    <source>
        <dbReference type="ARBA" id="ARBA00022827"/>
    </source>
</evidence>
<dbReference type="Gene3D" id="3.30.390.30">
    <property type="match status" value="1"/>
</dbReference>
<gene>
    <name evidence="7" type="ORF">ACFQ5J_04340</name>
</gene>
<keyword evidence="3" id="KW-0285">Flavoprotein</keyword>
<dbReference type="PRINTS" id="PR00368">
    <property type="entry name" value="FADPNR"/>
</dbReference>
<keyword evidence="8" id="KW-1185">Reference proteome</keyword>
<protein>
    <submittedName>
        <fullName evidence="7">Dihydrolipoyl dehydrogenase family protein</fullName>
        <ecNumber evidence="7">1.-.-.-</ecNumber>
    </submittedName>
</protein>
<comment type="similarity">
    <text evidence="2">Belongs to the class-I pyridine nucleotide-disulfide oxidoreductase family.</text>
</comment>
<dbReference type="Gene3D" id="3.50.50.60">
    <property type="entry name" value="FAD/NAD(P)-binding domain"/>
    <property type="match status" value="2"/>
</dbReference>
<evidence type="ECO:0000259" key="5">
    <source>
        <dbReference type="Pfam" id="PF02852"/>
    </source>
</evidence>
<evidence type="ECO:0000259" key="6">
    <source>
        <dbReference type="Pfam" id="PF07992"/>
    </source>
</evidence>
<dbReference type="GO" id="GO:0016491">
    <property type="term" value="F:oxidoreductase activity"/>
    <property type="evidence" value="ECO:0007669"/>
    <property type="project" value="UniProtKB-KW"/>
</dbReference>
<dbReference type="EMBL" id="JBHTON010000009">
    <property type="protein sequence ID" value="MFD1484460.1"/>
    <property type="molecule type" value="Genomic_DNA"/>
</dbReference>
<organism evidence="7 8">
    <name type="scientific">Lacticaseibacillus baoqingensis</name>
    <dbReference type="NCBI Taxonomy" id="2486013"/>
    <lineage>
        <taxon>Bacteria</taxon>
        <taxon>Bacillati</taxon>
        <taxon>Bacillota</taxon>
        <taxon>Bacilli</taxon>
        <taxon>Lactobacillales</taxon>
        <taxon>Lactobacillaceae</taxon>
        <taxon>Lacticaseibacillus</taxon>
    </lineage>
</organism>
<dbReference type="InterPro" id="IPR016156">
    <property type="entry name" value="FAD/NAD-linked_Rdtase_dimer_sf"/>
</dbReference>
<comment type="cofactor">
    <cofactor evidence="1">
        <name>FAD</name>
        <dbReference type="ChEBI" id="CHEBI:57692"/>
    </cofactor>
</comment>
<evidence type="ECO:0000256" key="1">
    <source>
        <dbReference type="ARBA" id="ARBA00001974"/>
    </source>
</evidence>
<dbReference type="PIRSF" id="PIRSF000350">
    <property type="entry name" value="Mercury_reductase_MerA"/>
    <property type="match status" value="1"/>
</dbReference>
<dbReference type="InterPro" id="IPR036188">
    <property type="entry name" value="FAD/NAD-bd_sf"/>
</dbReference>
<reference evidence="8" key="1">
    <citation type="journal article" date="2019" name="Int. J. Syst. Evol. Microbiol.">
        <title>The Global Catalogue of Microorganisms (GCM) 10K type strain sequencing project: providing services to taxonomists for standard genome sequencing and annotation.</title>
        <authorList>
            <consortium name="The Broad Institute Genomics Platform"/>
            <consortium name="The Broad Institute Genome Sequencing Center for Infectious Disease"/>
            <person name="Wu L."/>
            <person name="Ma J."/>
        </authorList>
    </citation>
    <scope>NUCLEOTIDE SEQUENCE [LARGE SCALE GENOMIC DNA]</scope>
    <source>
        <strain evidence="8">CCM 8903</strain>
    </source>
</reference>
<proteinExistence type="inferred from homology"/>
<feature type="domain" description="Pyridine nucleotide-disulphide oxidoreductase dimerisation" evidence="5">
    <location>
        <begin position="333"/>
        <end position="434"/>
    </location>
</feature>
<name>A0ABW4E3K6_9LACO</name>
<dbReference type="InterPro" id="IPR023753">
    <property type="entry name" value="FAD/NAD-binding_dom"/>
</dbReference>
<dbReference type="PANTHER" id="PTHR43014">
    <property type="entry name" value="MERCURIC REDUCTASE"/>
    <property type="match status" value="1"/>
</dbReference>
<dbReference type="Pfam" id="PF07992">
    <property type="entry name" value="Pyr_redox_2"/>
    <property type="match status" value="1"/>
</dbReference>
<evidence type="ECO:0000256" key="2">
    <source>
        <dbReference type="ARBA" id="ARBA00007532"/>
    </source>
</evidence>
<evidence type="ECO:0000313" key="7">
    <source>
        <dbReference type="EMBL" id="MFD1484460.1"/>
    </source>
</evidence>